<dbReference type="EMBL" id="CP009961">
    <property type="protein sequence ID" value="AKG39058.1"/>
    <property type="molecule type" value="Genomic_DNA"/>
</dbReference>
<dbReference type="Proteomes" id="UP000067434">
    <property type="component" value="Chromosome"/>
</dbReference>
<dbReference type="RefSeq" id="WP_052884594.1">
    <property type="nucleotide sequence ID" value="NZ_CP009961.1"/>
</dbReference>
<protein>
    <recommendedName>
        <fullName evidence="1">Helicase HerA central domain-containing protein</fullName>
    </recommendedName>
</protein>
<proteinExistence type="predicted"/>
<dbReference type="SUPFAM" id="SSF52540">
    <property type="entry name" value="P-loop containing nucleoside triphosphate hydrolases"/>
    <property type="match status" value="1"/>
</dbReference>
<sequence>MKLFSLRVWGTRVKKAFSDRRQSPRAAAPHPQGALWGRAKVTDLLMRSPSHIALIGRTGSGKTTAAKWLVTAAITFGVKVHILDFDNEYSDLPLPRFTPPFIITSSAPLPWLLAQMERPGEGGHGIALAVASASAASLEAVERELRAMYNDRTATAAAARLRVLKKYIVLNNDEPPAPGIWDLSMIPDPEERAMLSQFLASYIVAASPGTHPSLLVIEEAGMGATQYFLRSLLYLSRRRGVRIIYISHALPPTELIADFDLLLFDAGSIAYKLLSELRLPIPAPAGLRPGEAWWVRGTKARKIQFPPWVKI</sequence>
<dbReference type="OrthoDB" id="107033at2157"/>
<evidence type="ECO:0000313" key="2">
    <source>
        <dbReference type="EMBL" id="AKG39058.1"/>
    </source>
</evidence>
<dbReference type="STRING" id="1550241.MA03_07160"/>
<dbReference type="HOGENOM" id="CLU_893175_0_0_2"/>
<dbReference type="KEGG" id="thf:MA03_07160"/>
<gene>
    <name evidence="2" type="ORF">MA03_07160</name>
</gene>
<evidence type="ECO:0000259" key="1">
    <source>
        <dbReference type="Pfam" id="PF01935"/>
    </source>
</evidence>
<name>A0A0F7FI52_9CREN</name>
<evidence type="ECO:0000313" key="3">
    <source>
        <dbReference type="Proteomes" id="UP000067434"/>
    </source>
</evidence>
<dbReference type="GeneID" id="25401997"/>
<feature type="domain" description="Helicase HerA central" evidence="1">
    <location>
        <begin position="50"/>
        <end position="93"/>
    </location>
</feature>
<dbReference type="Gene3D" id="3.40.50.300">
    <property type="entry name" value="P-loop containing nucleotide triphosphate hydrolases"/>
    <property type="match status" value="1"/>
</dbReference>
<organism evidence="2 3">
    <name type="scientific">Infirmifilum uzonense</name>
    <dbReference type="NCBI Taxonomy" id="1550241"/>
    <lineage>
        <taxon>Archaea</taxon>
        <taxon>Thermoproteota</taxon>
        <taxon>Thermoprotei</taxon>
        <taxon>Thermofilales</taxon>
        <taxon>Thermofilaceae</taxon>
        <taxon>Infirmifilum</taxon>
    </lineage>
</organism>
<dbReference type="InterPro" id="IPR027417">
    <property type="entry name" value="P-loop_NTPase"/>
</dbReference>
<dbReference type="InterPro" id="IPR002789">
    <property type="entry name" value="HerA_central"/>
</dbReference>
<dbReference type="PATRIC" id="fig|1550241.5.peg.1482"/>
<keyword evidence="3" id="KW-1185">Reference proteome</keyword>
<dbReference type="Pfam" id="PF01935">
    <property type="entry name" value="DUF87"/>
    <property type="match status" value="1"/>
</dbReference>
<reference evidence="2 3" key="1">
    <citation type="journal article" date="2015" name="Stand. Genomic Sci.">
        <title>Complete genome sequence of and proposal of Thermofilum uzonense sp. nov. a novel hyperthermophilic crenarchaeon and emended description of the genus Thermofilum.</title>
        <authorList>
            <person name="Toshchakov S.V."/>
            <person name="Korzhenkov A.A."/>
            <person name="Samarov N.I."/>
            <person name="Mazunin I.O."/>
            <person name="Mozhey O.I."/>
            <person name="Shmyr I.S."/>
            <person name="Derbikova K.S."/>
            <person name="Taranov E.A."/>
            <person name="Dominova I.N."/>
            <person name="Bonch-Osmolovskaya E.A."/>
            <person name="Patrushev M.V."/>
            <person name="Podosokorskaya O.A."/>
            <person name="Kublanov I.V."/>
        </authorList>
    </citation>
    <scope>NUCLEOTIDE SEQUENCE [LARGE SCALE GENOMIC DNA]</scope>
    <source>
        <strain evidence="2 3">1807-2</strain>
    </source>
</reference>
<accession>A0A0F7FI52</accession>
<dbReference type="AlphaFoldDB" id="A0A0F7FI52"/>